<feature type="region of interest" description="Disordered" evidence="5">
    <location>
        <begin position="1"/>
        <end position="23"/>
    </location>
</feature>
<feature type="DNA-binding region" description="H-T-H motif" evidence="4">
    <location>
        <begin position="45"/>
        <end position="64"/>
    </location>
</feature>
<name>A0A7X0FAH6_9HYPH</name>
<dbReference type="InterPro" id="IPR041674">
    <property type="entry name" value="TetR_C_22"/>
</dbReference>
<dbReference type="PROSITE" id="PS50977">
    <property type="entry name" value="HTH_TETR_2"/>
    <property type="match status" value="1"/>
</dbReference>
<dbReference type="PANTHER" id="PTHR30055">
    <property type="entry name" value="HTH-TYPE TRANSCRIPTIONAL REGULATOR RUTR"/>
    <property type="match status" value="1"/>
</dbReference>
<organism evidence="7 8">
    <name type="scientific">Aminobacter aganoensis</name>
    <dbReference type="NCBI Taxonomy" id="83264"/>
    <lineage>
        <taxon>Bacteria</taxon>
        <taxon>Pseudomonadati</taxon>
        <taxon>Pseudomonadota</taxon>
        <taxon>Alphaproteobacteria</taxon>
        <taxon>Hyphomicrobiales</taxon>
        <taxon>Phyllobacteriaceae</taxon>
        <taxon>Aminobacter</taxon>
    </lineage>
</organism>
<proteinExistence type="predicted"/>
<evidence type="ECO:0000313" key="7">
    <source>
        <dbReference type="EMBL" id="MBB6356148.1"/>
    </source>
</evidence>
<reference evidence="7 8" key="1">
    <citation type="submission" date="2020-08" db="EMBL/GenBank/DDBJ databases">
        <title>Genomic Encyclopedia of Type Strains, Phase IV (KMG-IV): sequencing the most valuable type-strain genomes for metagenomic binning, comparative biology and taxonomic classification.</title>
        <authorList>
            <person name="Goeker M."/>
        </authorList>
    </citation>
    <scope>NUCLEOTIDE SEQUENCE [LARGE SCALE GENOMIC DNA]</scope>
    <source>
        <strain evidence="7 8">DSM 7051</strain>
    </source>
</reference>
<keyword evidence="2 4" id="KW-0238">DNA-binding</keyword>
<feature type="compositionally biased region" description="Polar residues" evidence="5">
    <location>
        <begin position="1"/>
        <end position="11"/>
    </location>
</feature>
<evidence type="ECO:0000256" key="1">
    <source>
        <dbReference type="ARBA" id="ARBA00023015"/>
    </source>
</evidence>
<gene>
    <name evidence="7" type="ORF">GGR00_003953</name>
</gene>
<dbReference type="EMBL" id="JACHOU010000011">
    <property type="protein sequence ID" value="MBB6356148.1"/>
    <property type="molecule type" value="Genomic_DNA"/>
</dbReference>
<dbReference type="InterPro" id="IPR050109">
    <property type="entry name" value="HTH-type_TetR-like_transc_reg"/>
</dbReference>
<comment type="caution">
    <text evidence="7">The sequence shown here is derived from an EMBL/GenBank/DDBJ whole genome shotgun (WGS) entry which is preliminary data.</text>
</comment>
<keyword evidence="1" id="KW-0805">Transcription regulation</keyword>
<feature type="domain" description="HTH tetR-type" evidence="6">
    <location>
        <begin position="22"/>
        <end position="82"/>
    </location>
</feature>
<evidence type="ECO:0000256" key="3">
    <source>
        <dbReference type="ARBA" id="ARBA00023163"/>
    </source>
</evidence>
<dbReference type="AlphaFoldDB" id="A0A7X0FAH6"/>
<dbReference type="GO" id="GO:0003700">
    <property type="term" value="F:DNA-binding transcription factor activity"/>
    <property type="evidence" value="ECO:0007669"/>
    <property type="project" value="TreeGrafter"/>
</dbReference>
<keyword evidence="8" id="KW-1185">Reference proteome</keyword>
<evidence type="ECO:0000256" key="5">
    <source>
        <dbReference type="SAM" id="MobiDB-lite"/>
    </source>
</evidence>
<keyword evidence="3" id="KW-0804">Transcription</keyword>
<evidence type="ECO:0000313" key="8">
    <source>
        <dbReference type="Proteomes" id="UP000536262"/>
    </source>
</evidence>
<accession>A0A7X0FAH6</accession>
<protein>
    <submittedName>
        <fullName evidence="7">AcrR family transcriptional regulator</fullName>
    </submittedName>
</protein>
<dbReference type="Proteomes" id="UP000536262">
    <property type="component" value="Unassembled WGS sequence"/>
</dbReference>
<dbReference type="InterPro" id="IPR001647">
    <property type="entry name" value="HTH_TetR"/>
</dbReference>
<evidence type="ECO:0000259" key="6">
    <source>
        <dbReference type="PROSITE" id="PS50977"/>
    </source>
</evidence>
<dbReference type="RefSeq" id="WP_184700450.1">
    <property type="nucleotide sequence ID" value="NZ_BAABEG010000001.1"/>
</dbReference>
<dbReference type="PRINTS" id="PR00455">
    <property type="entry name" value="HTHTETR"/>
</dbReference>
<evidence type="ECO:0000256" key="4">
    <source>
        <dbReference type="PROSITE-ProRule" id="PRU00335"/>
    </source>
</evidence>
<sequence>MDATEDTTSQALRRAPSQKRSQERVERMLQAASALISEGGSDAMRMGEVAERAGVSIGSLYQYFPDKGAIIRTLAERYNAEGRACIAEGLADVRDMGGLVEAFGGLIDTYYGIFLAEPVMRDIWSGTQADKALRDIDVRDSRANGALLAEAWQRVMPGADVGAIERKAFLIMSLGESAMRLAISVERAEGDALVADYKAMALREIAAV</sequence>
<dbReference type="SUPFAM" id="SSF46689">
    <property type="entry name" value="Homeodomain-like"/>
    <property type="match status" value="1"/>
</dbReference>
<dbReference type="Gene3D" id="1.10.357.10">
    <property type="entry name" value="Tetracycline Repressor, domain 2"/>
    <property type="match status" value="1"/>
</dbReference>
<dbReference type="InterPro" id="IPR009057">
    <property type="entry name" value="Homeodomain-like_sf"/>
</dbReference>
<dbReference type="Pfam" id="PF17928">
    <property type="entry name" value="TetR_C_22"/>
    <property type="match status" value="1"/>
</dbReference>
<dbReference type="PANTHER" id="PTHR30055:SF234">
    <property type="entry name" value="HTH-TYPE TRANSCRIPTIONAL REGULATOR BETI"/>
    <property type="match status" value="1"/>
</dbReference>
<evidence type="ECO:0000256" key="2">
    <source>
        <dbReference type="ARBA" id="ARBA00023125"/>
    </source>
</evidence>
<dbReference type="GO" id="GO:0000976">
    <property type="term" value="F:transcription cis-regulatory region binding"/>
    <property type="evidence" value="ECO:0007669"/>
    <property type="project" value="TreeGrafter"/>
</dbReference>
<dbReference type="Pfam" id="PF00440">
    <property type="entry name" value="TetR_N"/>
    <property type="match status" value="1"/>
</dbReference>